<dbReference type="EMBL" id="LMYN01000211">
    <property type="protein sequence ID" value="KRZ98791.1"/>
    <property type="molecule type" value="Genomic_DNA"/>
</dbReference>
<dbReference type="GeneID" id="26842459"/>
<dbReference type="GO" id="GO:0006814">
    <property type="term" value="P:sodium ion transport"/>
    <property type="evidence" value="ECO:0007669"/>
    <property type="project" value="UniProtKB-KW"/>
</dbReference>
<dbReference type="PANTHER" id="PTHR43562:SF3">
    <property type="entry name" value="SODIUM ION_PROTON EXCHANGER (EUROFUNG)"/>
    <property type="match status" value="1"/>
</dbReference>
<evidence type="ECO:0000256" key="2">
    <source>
        <dbReference type="ARBA" id="ARBA00022449"/>
    </source>
</evidence>
<reference evidence="7 8" key="1">
    <citation type="submission" date="2015-11" db="EMBL/GenBank/DDBJ databases">
        <title>The genome of Debaryomyces fabryi.</title>
        <authorList>
            <person name="Tafer H."/>
            <person name="Lopandic K."/>
        </authorList>
    </citation>
    <scope>NUCLEOTIDE SEQUENCE [LARGE SCALE GENOMIC DNA]</scope>
    <source>
        <strain evidence="7 8">CBS 789</strain>
    </source>
</reference>
<dbReference type="OrthoDB" id="1288932at2759"/>
<evidence type="ECO:0000256" key="1">
    <source>
        <dbReference type="ARBA" id="ARBA00022448"/>
    </source>
</evidence>
<keyword evidence="8" id="KW-1185">Reference proteome</keyword>
<keyword evidence="4" id="KW-0406">Ion transport</keyword>
<evidence type="ECO:0000313" key="7">
    <source>
        <dbReference type="EMBL" id="KRZ98791.1"/>
    </source>
</evidence>
<evidence type="ECO:0000256" key="3">
    <source>
        <dbReference type="ARBA" id="ARBA00023053"/>
    </source>
</evidence>
<evidence type="ECO:0000256" key="5">
    <source>
        <dbReference type="ARBA" id="ARBA00023201"/>
    </source>
</evidence>
<gene>
    <name evidence="7" type="ORF">AC631_05450</name>
</gene>
<evidence type="ECO:0000313" key="8">
    <source>
        <dbReference type="Proteomes" id="UP000054251"/>
    </source>
</evidence>
<dbReference type="PANTHER" id="PTHR43562">
    <property type="entry name" value="NAPA-TYPE SODIUM/HYDROGEN ANTIPORTER"/>
    <property type="match status" value="1"/>
</dbReference>
<dbReference type="RefSeq" id="XP_015464894.1">
    <property type="nucleotide sequence ID" value="XM_015614279.1"/>
</dbReference>
<keyword evidence="3" id="KW-0915">Sodium</keyword>
<dbReference type="Gene3D" id="1.20.1530.20">
    <property type="match status" value="1"/>
</dbReference>
<evidence type="ECO:0000256" key="4">
    <source>
        <dbReference type="ARBA" id="ARBA00023065"/>
    </source>
</evidence>
<comment type="caution">
    <text evidence="7">The sequence shown here is derived from an EMBL/GenBank/DDBJ whole genome shotgun (WGS) entry which is preliminary data.</text>
</comment>
<keyword evidence="6" id="KW-1133">Transmembrane helix</keyword>
<proteinExistence type="predicted"/>
<organism evidence="7 8">
    <name type="scientific">Debaryomyces fabryi</name>
    <dbReference type="NCBI Taxonomy" id="58627"/>
    <lineage>
        <taxon>Eukaryota</taxon>
        <taxon>Fungi</taxon>
        <taxon>Dikarya</taxon>
        <taxon>Ascomycota</taxon>
        <taxon>Saccharomycotina</taxon>
        <taxon>Pichiomycetes</taxon>
        <taxon>Debaryomycetaceae</taxon>
        <taxon>Debaryomyces</taxon>
    </lineage>
</organism>
<dbReference type="GO" id="GO:0015297">
    <property type="term" value="F:antiporter activity"/>
    <property type="evidence" value="ECO:0007669"/>
    <property type="project" value="UniProtKB-KW"/>
</dbReference>
<feature type="transmembrane region" description="Helical" evidence="6">
    <location>
        <begin position="61"/>
        <end position="86"/>
    </location>
</feature>
<keyword evidence="6" id="KW-0812">Transmembrane</keyword>
<dbReference type="InterPro" id="IPR038770">
    <property type="entry name" value="Na+/solute_symporter_sf"/>
</dbReference>
<keyword evidence="1" id="KW-0813">Transport</keyword>
<name>A0A0V1PRC5_9ASCO</name>
<accession>A0A0V1PRC5</accession>
<feature type="transmembrane region" description="Helical" evidence="6">
    <location>
        <begin position="106"/>
        <end position="125"/>
    </location>
</feature>
<sequence length="142" mass="15359">MVTSPGTSFAILVTSGFKETRVGVILTSAAVLDDIVGLVMIKIIGNLGSGTFTAISVIRPVFVSIALIVILMVVYKFAVFPFAVWFRKKKETFPAQLRDFLTSSTYYFVLHILVLVGLVTAKTYAGASNLTAAYVLVQQMDG</sequence>
<evidence type="ECO:0008006" key="9">
    <source>
        <dbReference type="Google" id="ProtNLM"/>
    </source>
</evidence>
<keyword evidence="5" id="KW-0739">Sodium transport</keyword>
<dbReference type="AlphaFoldDB" id="A0A0V1PRC5"/>
<evidence type="ECO:0000256" key="6">
    <source>
        <dbReference type="SAM" id="Phobius"/>
    </source>
</evidence>
<keyword evidence="2" id="KW-0050">Antiport</keyword>
<protein>
    <recommendedName>
        <fullName evidence="9">Cation/H+ exchanger domain-containing protein</fullName>
    </recommendedName>
</protein>
<keyword evidence="6" id="KW-0472">Membrane</keyword>
<dbReference type="Proteomes" id="UP000054251">
    <property type="component" value="Unassembled WGS sequence"/>
</dbReference>